<gene>
    <name evidence="9" type="ORF">ACFQWB_05060</name>
</gene>
<accession>A0ABW2V3Z9</accession>
<evidence type="ECO:0000313" key="10">
    <source>
        <dbReference type="Proteomes" id="UP001596528"/>
    </source>
</evidence>
<protein>
    <submittedName>
        <fullName evidence="9">DMT family transporter</fullName>
    </submittedName>
</protein>
<evidence type="ECO:0000256" key="5">
    <source>
        <dbReference type="ARBA" id="ARBA00022989"/>
    </source>
</evidence>
<dbReference type="SUPFAM" id="SSF103481">
    <property type="entry name" value="Multidrug resistance efflux transporter EmrE"/>
    <property type="match status" value="1"/>
</dbReference>
<keyword evidence="2" id="KW-0813">Transport</keyword>
<dbReference type="Pfam" id="PF00893">
    <property type="entry name" value="Multi_Drug_Res"/>
    <property type="match status" value="1"/>
</dbReference>
<proteinExistence type="inferred from homology"/>
<keyword evidence="10" id="KW-1185">Reference proteome</keyword>
<keyword evidence="4 7" id="KW-0812">Transmembrane</keyword>
<evidence type="ECO:0000256" key="8">
    <source>
        <dbReference type="SAM" id="Phobius"/>
    </source>
</evidence>
<keyword evidence="5 8" id="KW-1133">Transmembrane helix</keyword>
<sequence>MGWLYVVIGGLFEIAWAMGLKYSEGFTNVPMTAFTIAAIGFSFWMFAKSMKMLPIGTAYTVFTGIGTAGTAIIGMLFLGEPAGAANVFFLSLLLLGIIGLKMTSKE</sequence>
<feature type="transmembrane region" description="Helical" evidence="8">
    <location>
        <begin position="58"/>
        <end position="77"/>
    </location>
</feature>
<dbReference type="InterPro" id="IPR000390">
    <property type="entry name" value="Small_drug/metabolite_transptr"/>
</dbReference>
<evidence type="ECO:0000256" key="2">
    <source>
        <dbReference type="ARBA" id="ARBA00022448"/>
    </source>
</evidence>
<dbReference type="InterPro" id="IPR037185">
    <property type="entry name" value="EmrE-like"/>
</dbReference>
<comment type="subcellular location">
    <subcellularLocation>
        <location evidence="1 7">Cell membrane</location>
        <topology evidence="1 7">Multi-pass membrane protein</topology>
    </subcellularLocation>
</comment>
<comment type="similarity">
    <text evidence="7">Belongs to the drug/metabolite transporter (DMT) superfamily. Small multidrug resistance (SMR) (TC 2.A.7.1) family.</text>
</comment>
<name>A0ABW2V3Z9_9BACL</name>
<evidence type="ECO:0000256" key="4">
    <source>
        <dbReference type="ARBA" id="ARBA00022692"/>
    </source>
</evidence>
<dbReference type="RefSeq" id="WP_138789606.1">
    <property type="nucleotide sequence ID" value="NZ_JBHTGQ010000011.1"/>
</dbReference>
<organism evidence="9 10">
    <name type="scientific">Paenibacillus thermoaerophilus</name>
    <dbReference type="NCBI Taxonomy" id="1215385"/>
    <lineage>
        <taxon>Bacteria</taxon>
        <taxon>Bacillati</taxon>
        <taxon>Bacillota</taxon>
        <taxon>Bacilli</taxon>
        <taxon>Bacillales</taxon>
        <taxon>Paenibacillaceae</taxon>
        <taxon>Paenibacillus</taxon>
    </lineage>
</organism>
<evidence type="ECO:0000313" key="9">
    <source>
        <dbReference type="EMBL" id="MFC7749312.1"/>
    </source>
</evidence>
<dbReference type="Proteomes" id="UP001596528">
    <property type="component" value="Unassembled WGS sequence"/>
</dbReference>
<dbReference type="InterPro" id="IPR045324">
    <property type="entry name" value="Small_multidrug_res"/>
</dbReference>
<reference evidence="10" key="1">
    <citation type="journal article" date="2019" name="Int. J. Syst. Evol. Microbiol.">
        <title>The Global Catalogue of Microorganisms (GCM) 10K type strain sequencing project: providing services to taxonomists for standard genome sequencing and annotation.</title>
        <authorList>
            <consortium name="The Broad Institute Genomics Platform"/>
            <consortium name="The Broad Institute Genome Sequencing Center for Infectious Disease"/>
            <person name="Wu L."/>
            <person name="Ma J."/>
        </authorList>
    </citation>
    <scope>NUCLEOTIDE SEQUENCE [LARGE SCALE GENOMIC DNA]</scope>
    <source>
        <strain evidence="10">JCM 18657</strain>
    </source>
</reference>
<evidence type="ECO:0000256" key="1">
    <source>
        <dbReference type="ARBA" id="ARBA00004651"/>
    </source>
</evidence>
<keyword evidence="6 8" id="KW-0472">Membrane</keyword>
<dbReference type="Gene3D" id="1.10.3730.20">
    <property type="match status" value="1"/>
</dbReference>
<dbReference type="PANTHER" id="PTHR30561:SF0">
    <property type="entry name" value="GUANIDINIUM EXPORTER"/>
    <property type="match status" value="1"/>
</dbReference>
<evidence type="ECO:0000256" key="6">
    <source>
        <dbReference type="ARBA" id="ARBA00023136"/>
    </source>
</evidence>
<feature type="transmembrane region" description="Helical" evidence="8">
    <location>
        <begin position="27"/>
        <end position="46"/>
    </location>
</feature>
<dbReference type="PANTHER" id="PTHR30561">
    <property type="entry name" value="SMR FAMILY PROTON-DEPENDENT DRUG EFFLUX TRANSPORTER SUGE"/>
    <property type="match status" value="1"/>
</dbReference>
<feature type="transmembrane region" description="Helical" evidence="8">
    <location>
        <begin position="83"/>
        <end position="100"/>
    </location>
</feature>
<comment type="caution">
    <text evidence="9">The sequence shown here is derived from an EMBL/GenBank/DDBJ whole genome shotgun (WGS) entry which is preliminary data.</text>
</comment>
<evidence type="ECO:0000256" key="7">
    <source>
        <dbReference type="RuleBase" id="RU003942"/>
    </source>
</evidence>
<keyword evidence="3" id="KW-1003">Cell membrane</keyword>
<evidence type="ECO:0000256" key="3">
    <source>
        <dbReference type="ARBA" id="ARBA00022475"/>
    </source>
</evidence>
<dbReference type="EMBL" id="JBHTGQ010000011">
    <property type="protein sequence ID" value="MFC7749312.1"/>
    <property type="molecule type" value="Genomic_DNA"/>
</dbReference>